<evidence type="ECO:0000313" key="4">
    <source>
        <dbReference type="Proteomes" id="UP000198885"/>
    </source>
</evidence>
<dbReference type="GO" id="GO:0016779">
    <property type="term" value="F:nucleotidyltransferase activity"/>
    <property type="evidence" value="ECO:0007669"/>
    <property type="project" value="UniProtKB-KW"/>
</dbReference>
<organism evidence="3 4">
    <name type="scientific">Tranquillimonas rosea</name>
    <dbReference type="NCBI Taxonomy" id="641238"/>
    <lineage>
        <taxon>Bacteria</taxon>
        <taxon>Pseudomonadati</taxon>
        <taxon>Pseudomonadota</taxon>
        <taxon>Alphaproteobacteria</taxon>
        <taxon>Rhodobacterales</taxon>
        <taxon>Roseobacteraceae</taxon>
        <taxon>Tranquillimonas</taxon>
    </lineage>
</organism>
<dbReference type="PANTHER" id="PTHR43777">
    <property type="entry name" value="MOLYBDENUM COFACTOR CYTIDYLYLTRANSFERASE"/>
    <property type="match status" value="1"/>
</dbReference>
<dbReference type="CDD" id="cd04182">
    <property type="entry name" value="GT_2_like_f"/>
    <property type="match status" value="1"/>
</dbReference>
<gene>
    <name evidence="3" type="ORF">SAMN04490244_10121</name>
</gene>
<dbReference type="PANTHER" id="PTHR43777:SF1">
    <property type="entry name" value="MOLYBDENUM COFACTOR CYTIDYLYLTRANSFERASE"/>
    <property type="match status" value="1"/>
</dbReference>
<dbReference type="InterPro" id="IPR029044">
    <property type="entry name" value="Nucleotide-diphossugar_trans"/>
</dbReference>
<keyword evidence="1" id="KW-0460">Magnesium</keyword>
<protein>
    <submittedName>
        <fullName evidence="3">CTP:molybdopterin cytidylyltransferase MocA</fullName>
    </submittedName>
</protein>
<keyword evidence="4" id="KW-1185">Reference proteome</keyword>
<sequence length="196" mass="20476">MTRAPALLLLAAGAGARMRGRDKLLEEIDGVPLLRRQAEAACSTGAPVIVALPRDAPARVAALDGMPVSRVEVEDAASGMAASLVAACAAAPEARGVMIVLCDMPELTGADLSALIAGWDGEAILRAAAEDGTPGHPVIFPADLRPELLALRGDTGARDVLRRHAGRIVTMPLPGRRAVTDLDTPEAWEAWRRGRN</sequence>
<proteinExistence type="predicted"/>
<reference evidence="3 4" key="1">
    <citation type="submission" date="2016-10" db="EMBL/GenBank/DDBJ databases">
        <authorList>
            <person name="de Groot N.N."/>
        </authorList>
    </citation>
    <scope>NUCLEOTIDE SEQUENCE [LARGE SCALE GENOMIC DNA]</scope>
    <source>
        <strain evidence="3 4">DSM 23042</strain>
    </source>
</reference>
<name>A0A1H9P4W5_9RHOB</name>
<dbReference type="STRING" id="641238.SAMN04490244_10121"/>
<dbReference type="Proteomes" id="UP000198885">
    <property type="component" value="Unassembled WGS sequence"/>
</dbReference>
<evidence type="ECO:0000259" key="2">
    <source>
        <dbReference type="Pfam" id="PF12804"/>
    </source>
</evidence>
<keyword evidence="3" id="KW-0808">Transferase</keyword>
<accession>A0A1H9P4W5</accession>
<evidence type="ECO:0000313" key="3">
    <source>
        <dbReference type="EMBL" id="SER43141.1"/>
    </source>
</evidence>
<dbReference type="OrthoDB" id="9779263at2"/>
<dbReference type="SUPFAM" id="SSF53448">
    <property type="entry name" value="Nucleotide-diphospho-sugar transferases"/>
    <property type="match status" value="1"/>
</dbReference>
<dbReference type="Gene3D" id="3.90.550.10">
    <property type="entry name" value="Spore Coat Polysaccharide Biosynthesis Protein SpsA, Chain A"/>
    <property type="match status" value="1"/>
</dbReference>
<dbReference type="Pfam" id="PF12804">
    <property type="entry name" value="NTP_transf_3"/>
    <property type="match status" value="1"/>
</dbReference>
<dbReference type="EMBL" id="FOGU01000001">
    <property type="protein sequence ID" value="SER43141.1"/>
    <property type="molecule type" value="Genomic_DNA"/>
</dbReference>
<dbReference type="AlphaFoldDB" id="A0A1H9P4W5"/>
<dbReference type="InterPro" id="IPR025877">
    <property type="entry name" value="MobA-like_NTP_Trfase"/>
</dbReference>
<feature type="domain" description="MobA-like NTP transferase" evidence="2">
    <location>
        <begin position="8"/>
        <end position="164"/>
    </location>
</feature>
<keyword evidence="3" id="KW-0548">Nucleotidyltransferase</keyword>
<evidence type="ECO:0000256" key="1">
    <source>
        <dbReference type="ARBA" id="ARBA00022842"/>
    </source>
</evidence>
<dbReference type="RefSeq" id="WP_092686607.1">
    <property type="nucleotide sequence ID" value="NZ_FOGU01000001.1"/>
</dbReference>